<dbReference type="InterPro" id="IPR019039">
    <property type="entry name" value="T4-Rnl1-like_N"/>
</dbReference>
<keyword evidence="5" id="KW-0436">Ligase</keyword>
<evidence type="ECO:0000313" key="5">
    <source>
        <dbReference type="EMBL" id="KAK7469244.1"/>
    </source>
</evidence>
<dbReference type="SUPFAM" id="SSF52540">
    <property type="entry name" value="P-loop containing nucleoside triphosphate hydrolases"/>
    <property type="match status" value="1"/>
</dbReference>
<dbReference type="InterPro" id="IPR027417">
    <property type="entry name" value="P-loop_NTPase"/>
</dbReference>
<evidence type="ECO:0000259" key="3">
    <source>
        <dbReference type="Pfam" id="PF08303"/>
    </source>
</evidence>
<feature type="region of interest" description="Disordered" evidence="1">
    <location>
        <begin position="315"/>
        <end position="336"/>
    </location>
</feature>
<name>A0ABR1JY61_9AGAR</name>
<feature type="domain" description="tRNA ligase phosphodiesterase" evidence="2">
    <location>
        <begin position="651"/>
        <end position="862"/>
    </location>
</feature>
<dbReference type="EC" id="6.5.1.3" evidence="5"/>
<evidence type="ECO:0000313" key="6">
    <source>
        <dbReference type="Proteomes" id="UP001498398"/>
    </source>
</evidence>
<reference evidence="5 6" key="1">
    <citation type="submission" date="2024-01" db="EMBL/GenBank/DDBJ databases">
        <title>A draft genome for the cacao thread blight pathogen Marasmiellus scandens.</title>
        <authorList>
            <person name="Baruah I.K."/>
            <person name="Leung J."/>
            <person name="Bukari Y."/>
            <person name="Amoako-Attah I."/>
            <person name="Meinhardt L.W."/>
            <person name="Bailey B.A."/>
            <person name="Cohen S.P."/>
        </authorList>
    </citation>
    <scope>NUCLEOTIDE SEQUENCE [LARGE SCALE GENOMIC DNA]</scope>
    <source>
        <strain evidence="5 6">GH-19</strain>
    </source>
</reference>
<dbReference type="EMBL" id="JBANRG010000003">
    <property type="protein sequence ID" value="KAK7469244.1"/>
    <property type="molecule type" value="Genomic_DNA"/>
</dbReference>
<dbReference type="GO" id="GO:0003972">
    <property type="term" value="F:RNA ligase (ATP) activity"/>
    <property type="evidence" value="ECO:0007669"/>
    <property type="project" value="UniProtKB-EC"/>
</dbReference>
<accession>A0ABR1JY61</accession>
<organism evidence="5 6">
    <name type="scientific">Marasmiellus scandens</name>
    <dbReference type="NCBI Taxonomy" id="2682957"/>
    <lineage>
        <taxon>Eukaryota</taxon>
        <taxon>Fungi</taxon>
        <taxon>Dikarya</taxon>
        <taxon>Basidiomycota</taxon>
        <taxon>Agaricomycotina</taxon>
        <taxon>Agaricomycetes</taxon>
        <taxon>Agaricomycetidae</taxon>
        <taxon>Agaricales</taxon>
        <taxon>Marasmiineae</taxon>
        <taxon>Omphalotaceae</taxon>
        <taxon>Marasmiellus</taxon>
    </lineage>
</organism>
<dbReference type="Pfam" id="PF09511">
    <property type="entry name" value="RNA_lig_T4_1"/>
    <property type="match status" value="1"/>
</dbReference>
<evidence type="ECO:0000259" key="4">
    <source>
        <dbReference type="Pfam" id="PF09511"/>
    </source>
</evidence>
<proteinExistence type="predicted"/>
<feature type="domain" description="tRNA ligase kinase" evidence="3">
    <location>
        <begin position="474"/>
        <end position="620"/>
    </location>
</feature>
<dbReference type="PANTHER" id="PTHR32004">
    <property type="entry name" value="TRNA LIGASE"/>
    <property type="match status" value="1"/>
</dbReference>
<feature type="compositionally biased region" description="Basic and acidic residues" evidence="1">
    <location>
        <begin position="321"/>
        <end position="335"/>
    </location>
</feature>
<feature type="compositionally biased region" description="Basic and acidic residues" evidence="1">
    <location>
        <begin position="157"/>
        <end position="167"/>
    </location>
</feature>
<evidence type="ECO:0000256" key="1">
    <source>
        <dbReference type="SAM" id="MobiDB-lite"/>
    </source>
</evidence>
<feature type="domain" description="T4 RNA ligase 1-like N-terminal" evidence="4">
    <location>
        <begin position="72"/>
        <end position="357"/>
    </location>
</feature>
<dbReference type="Gene3D" id="3.40.50.300">
    <property type="entry name" value="P-loop containing nucleotide triphosphate hydrolases"/>
    <property type="match status" value="1"/>
</dbReference>
<dbReference type="Pfam" id="PF08303">
    <property type="entry name" value="tRNA_lig_kinase"/>
    <property type="match status" value="1"/>
</dbReference>
<protein>
    <submittedName>
        <fullName evidence="5">tRNA ligase</fullName>
        <ecNumber evidence="5">6.5.1.3</ecNumber>
    </submittedName>
</protein>
<dbReference type="PANTHER" id="PTHR32004:SF1">
    <property type="entry name" value="TRNA LIGASE"/>
    <property type="match status" value="1"/>
</dbReference>
<feature type="region of interest" description="Disordered" evidence="1">
    <location>
        <begin position="157"/>
        <end position="180"/>
    </location>
</feature>
<dbReference type="Pfam" id="PF08302">
    <property type="entry name" value="tRNA_lig_CPD"/>
    <property type="match status" value="1"/>
</dbReference>
<sequence>MTDANSRVLAHPATKSDDSDLITSLLALSKKSPKLVKSTTYLAPADPSITVRSWKMNEFKYYDVPSPFPTLARGLFSVELPQEQKEEKEPKHRIVTRGYDKFFNIGEVPWTTWESLKTHTVAPYILSLKSNGCIIFIAALTPEKLLITSKHAIGPVRSKDNSKVEQEEHGDEEGADSNSEGLTHAEVGEVWLRRYLKAKGRSEMDFAKVLWDNNWTAIAELCDDSFEEHVLPYPPELTGLHLHGLNTSTKAFHTLSQDIVDKFAEEWGFIRTLSSVCNTIEEVQEFTQKVGSDQVWEGQAVEGFVARTHVGTSSASISGDANEKMPVEGKDRCGRDGTNPYAPGSTFFFKVKFDEPYMMYRDWREVTKSLLSSRKKQPSSFSASSANSLPKNKMKRPETRVYAKWVIGEIQKDPKVFEDFGKGKGIIATRERFLKWTEETEEGRSAMAKAKGRDSAIEKVLEERAEVKRYDKTIIVPVGIPGCGKTSIAVALAHIFGFGHTQSDDVHAKKPAPVFIRNVMELLETNDVVIADKNNHLRQHRTSLREAVAALEPAQNVRLLALSYPIASLPQSTLIRVCGDRVTIRGDNHQTLRADKSGAKSHEEVVWGFITSFEDLAMDEVDEVIEMDLEQSIEDGLKHAVRELCRILGLKEPSDEKLKEGLDVARGYKPTTIKSDDKVKKAKGKKATGVRYFALLPEVDVLPILEHTFKEVEEQGSEFFEQLKNASRVTKRPHITLVHRKSLSNEADEDGTNNDRALWDRSEILHGMEIPPDFELKLTNVLWDGRVMAIVVDDLKVQNPTSDEGHKGVEFVRELPSDVRDRLHITVGTLNDSIPPVEAKALVERWKGGETEGILEAKLKGEGGEDLVVVGRVKGMQY</sequence>
<gene>
    <name evidence="5" type="primary">trl1</name>
    <name evidence="5" type="ORF">VKT23_003731</name>
</gene>
<dbReference type="InterPro" id="IPR015965">
    <property type="entry name" value="tRNA_lig_PDEase"/>
</dbReference>
<dbReference type="InterPro" id="IPR015966">
    <property type="entry name" value="tRNA_lig_kin_fungi"/>
</dbReference>
<keyword evidence="6" id="KW-1185">Reference proteome</keyword>
<evidence type="ECO:0000259" key="2">
    <source>
        <dbReference type="Pfam" id="PF08302"/>
    </source>
</evidence>
<dbReference type="Proteomes" id="UP001498398">
    <property type="component" value="Unassembled WGS sequence"/>
</dbReference>
<comment type="caution">
    <text evidence="5">The sequence shown here is derived from an EMBL/GenBank/DDBJ whole genome shotgun (WGS) entry which is preliminary data.</text>
</comment>